<dbReference type="InterPro" id="IPR002781">
    <property type="entry name" value="TM_pro_TauE-like"/>
</dbReference>
<feature type="transmembrane region" description="Helical" evidence="8">
    <location>
        <begin position="131"/>
        <end position="150"/>
    </location>
</feature>
<evidence type="ECO:0000256" key="7">
    <source>
        <dbReference type="ARBA" id="ARBA00023136"/>
    </source>
</evidence>
<dbReference type="GO" id="GO:0005886">
    <property type="term" value="C:plasma membrane"/>
    <property type="evidence" value="ECO:0007669"/>
    <property type="project" value="UniProtKB-SubCell"/>
</dbReference>
<dbReference type="RefSeq" id="WP_104762917.1">
    <property type="nucleotide sequence ID" value="NZ_FZPM01000011.1"/>
</dbReference>
<protein>
    <recommendedName>
        <fullName evidence="8">Probable membrane transporter protein</fullName>
    </recommendedName>
</protein>
<dbReference type="AlphaFoldDB" id="A0A3D8J3H5"/>
<keyword evidence="6 8" id="KW-1133">Transmembrane helix</keyword>
<evidence type="ECO:0000256" key="8">
    <source>
        <dbReference type="RuleBase" id="RU363041"/>
    </source>
</evidence>
<sequence length="249" mass="26985">MDISIGLLLLLVLTAFIAGVIDSIAGGGGMITIPALWLAGIPPHIALGTNKLQGCFGSFSATLHFYKKGYITLKHNKYFIVSVFVFAMFGTLLVRFFDANFLSKCIPFLLIAFAFYFLFSPRISNQERQPRITKFLLGIVLGGIGFYDGFFGPGTGSFFMLAMILLGGLNITNALAQAKLYNFISNIASLLVFALGGQVLWLLGIAMGIGQFLGANIGSRIAIRYGITIIKPLVVIVSLTMCVKLLFFP</sequence>
<keyword evidence="4 8" id="KW-1003">Cell membrane</keyword>
<evidence type="ECO:0000256" key="1">
    <source>
        <dbReference type="ARBA" id="ARBA00004651"/>
    </source>
</evidence>
<reference evidence="9 10" key="1">
    <citation type="submission" date="2018-04" db="EMBL/GenBank/DDBJ databases">
        <title>Novel Campyloabacter and Helicobacter Species and Strains.</title>
        <authorList>
            <person name="Mannion A.J."/>
            <person name="Shen Z."/>
            <person name="Fox J.G."/>
        </authorList>
    </citation>
    <scope>NUCLEOTIDE SEQUENCE [LARGE SCALE GENOMIC DNA]</scope>
    <source>
        <strain evidence="9 10">MIT 97-5075</strain>
    </source>
</reference>
<dbReference type="InterPro" id="IPR052017">
    <property type="entry name" value="TSUP"/>
</dbReference>
<evidence type="ECO:0000313" key="10">
    <source>
        <dbReference type="Proteomes" id="UP000256424"/>
    </source>
</evidence>
<comment type="subcellular location">
    <subcellularLocation>
        <location evidence="1 8">Cell membrane</location>
        <topology evidence="1 8">Multi-pass membrane protein</topology>
    </subcellularLocation>
</comment>
<evidence type="ECO:0000313" key="9">
    <source>
        <dbReference type="EMBL" id="RDU71973.1"/>
    </source>
</evidence>
<feature type="transmembrane region" description="Helical" evidence="8">
    <location>
        <begin position="78"/>
        <end position="95"/>
    </location>
</feature>
<feature type="transmembrane region" description="Helical" evidence="8">
    <location>
        <begin position="101"/>
        <end position="119"/>
    </location>
</feature>
<comment type="caution">
    <text evidence="9">The sequence shown here is derived from an EMBL/GenBank/DDBJ whole genome shotgun (WGS) entry which is preliminary data.</text>
</comment>
<evidence type="ECO:0000256" key="5">
    <source>
        <dbReference type="ARBA" id="ARBA00022692"/>
    </source>
</evidence>
<keyword evidence="10" id="KW-1185">Reference proteome</keyword>
<dbReference type="Pfam" id="PF01925">
    <property type="entry name" value="TauE"/>
    <property type="match status" value="1"/>
</dbReference>
<feature type="transmembrane region" description="Helical" evidence="8">
    <location>
        <begin position="47"/>
        <end position="66"/>
    </location>
</feature>
<keyword evidence="5 8" id="KW-0812">Transmembrane</keyword>
<feature type="transmembrane region" description="Helical" evidence="8">
    <location>
        <begin position="188"/>
        <end position="213"/>
    </location>
</feature>
<name>A0A3D8J3H5_9HELI</name>
<dbReference type="EMBL" id="NXLW01000009">
    <property type="protein sequence ID" value="RDU71973.1"/>
    <property type="molecule type" value="Genomic_DNA"/>
</dbReference>
<evidence type="ECO:0000256" key="3">
    <source>
        <dbReference type="ARBA" id="ARBA00022448"/>
    </source>
</evidence>
<comment type="similarity">
    <text evidence="2 8">Belongs to the 4-toluene sulfonate uptake permease (TSUP) (TC 2.A.102) family.</text>
</comment>
<dbReference type="Proteomes" id="UP000256424">
    <property type="component" value="Unassembled WGS sequence"/>
</dbReference>
<organism evidence="9 10">
    <name type="scientific">Helicobacter aurati</name>
    <dbReference type="NCBI Taxonomy" id="137778"/>
    <lineage>
        <taxon>Bacteria</taxon>
        <taxon>Pseudomonadati</taxon>
        <taxon>Campylobacterota</taxon>
        <taxon>Epsilonproteobacteria</taxon>
        <taxon>Campylobacterales</taxon>
        <taxon>Helicobacteraceae</taxon>
        <taxon>Helicobacter</taxon>
    </lineage>
</organism>
<accession>A0A3D8J3H5</accession>
<feature type="transmembrane region" description="Helical" evidence="8">
    <location>
        <begin position="225"/>
        <end position="247"/>
    </location>
</feature>
<evidence type="ECO:0000256" key="2">
    <source>
        <dbReference type="ARBA" id="ARBA00009142"/>
    </source>
</evidence>
<dbReference type="PANTHER" id="PTHR30269">
    <property type="entry name" value="TRANSMEMBRANE PROTEIN YFCA"/>
    <property type="match status" value="1"/>
</dbReference>
<proteinExistence type="inferred from homology"/>
<keyword evidence="7 8" id="KW-0472">Membrane</keyword>
<evidence type="ECO:0000256" key="4">
    <source>
        <dbReference type="ARBA" id="ARBA00022475"/>
    </source>
</evidence>
<dbReference type="OrthoDB" id="554695at2"/>
<dbReference type="PANTHER" id="PTHR30269:SF0">
    <property type="entry name" value="MEMBRANE TRANSPORTER PROTEIN YFCA-RELATED"/>
    <property type="match status" value="1"/>
</dbReference>
<keyword evidence="3" id="KW-0813">Transport</keyword>
<evidence type="ECO:0000256" key="6">
    <source>
        <dbReference type="ARBA" id="ARBA00022989"/>
    </source>
</evidence>
<gene>
    <name evidence="9" type="ORF">CQA66_05795</name>
</gene>
<feature type="transmembrane region" description="Helical" evidence="8">
    <location>
        <begin position="156"/>
        <end position="176"/>
    </location>
</feature>